<dbReference type="EMBL" id="BMAW01092440">
    <property type="protein sequence ID" value="GFS54840.1"/>
    <property type="molecule type" value="Genomic_DNA"/>
</dbReference>
<sequence length="27" mass="3073">MVGRQEHSSLVDRFGLDLRFPVTPALM</sequence>
<dbReference type="Proteomes" id="UP000887013">
    <property type="component" value="Unassembled WGS sequence"/>
</dbReference>
<reference evidence="1" key="1">
    <citation type="submission" date="2020-08" db="EMBL/GenBank/DDBJ databases">
        <title>Multicomponent nature underlies the extraordinary mechanical properties of spider dragline silk.</title>
        <authorList>
            <person name="Kono N."/>
            <person name="Nakamura H."/>
            <person name="Mori M."/>
            <person name="Yoshida Y."/>
            <person name="Ohtoshi R."/>
            <person name="Malay A.D."/>
            <person name="Moran D.A.P."/>
            <person name="Tomita M."/>
            <person name="Numata K."/>
            <person name="Arakawa K."/>
        </authorList>
    </citation>
    <scope>NUCLEOTIDE SEQUENCE</scope>
</reference>
<accession>A0A8X6IPS1</accession>
<comment type="caution">
    <text evidence="1">The sequence shown here is derived from an EMBL/GenBank/DDBJ whole genome shotgun (WGS) entry which is preliminary data.</text>
</comment>
<name>A0A8X6IPS1_NEPPI</name>
<protein>
    <submittedName>
        <fullName evidence="1">Uncharacterized protein</fullName>
    </submittedName>
</protein>
<gene>
    <name evidence="1" type="ORF">NPIL_414391</name>
</gene>
<feature type="non-terminal residue" evidence="1">
    <location>
        <position position="27"/>
    </location>
</feature>
<proteinExistence type="predicted"/>
<dbReference type="AlphaFoldDB" id="A0A8X6IPS1"/>
<evidence type="ECO:0000313" key="2">
    <source>
        <dbReference type="Proteomes" id="UP000887013"/>
    </source>
</evidence>
<organism evidence="1 2">
    <name type="scientific">Nephila pilipes</name>
    <name type="common">Giant wood spider</name>
    <name type="synonym">Nephila maculata</name>
    <dbReference type="NCBI Taxonomy" id="299642"/>
    <lineage>
        <taxon>Eukaryota</taxon>
        <taxon>Metazoa</taxon>
        <taxon>Ecdysozoa</taxon>
        <taxon>Arthropoda</taxon>
        <taxon>Chelicerata</taxon>
        <taxon>Arachnida</taxon>
        <taxon>Araneae</taxon>
        <taxon>Araneomorphae</taxon>
        <taxon>Entelegynae</taxon>
        <taxon>Araneoidea</taxon>
        <taxon>Nephilidae</taxon>
        <taxon>Nephila</taxon>
    </lineage>
</organism>
<evidence type="ECO:0000313" key="1">
    <source>
        <dbReference type="EMBL" id="GFS54840.1"/>
    </source>
</evidence>
<keyword evidence="2" id="KW-1185">Reference proteome</keyword>